<feature type="compositionally biased region" description="Polar residues" evidence="7">
    <location>
        <begin position="488"/>
        <end position="507"/>
    </location>
</feature>
<name>A0A1H4KMN9_9PSED</name>
<keyword evidence="3" id="KW-0997">Cell inner membrane</keyword>
<feature type="region of interest" description="Disordered" evidence="7">
    <location>
        <begin position="534"/>
        <end position="563"/>
    </location>
</feature>
<protein>
    <submittedName>
        <fullName evidence="10">Paraquat-inducible protein B</fullName>
    </submittedName>
</protein>
<evidence type="ECO:0000256" key="5">
    <source>
        <dbReference type="ARBA" id="ARBA00022989"/>
    </source>
</evidence>
<proteinExistence type="predicted"/>
<feature type="domain" description="Mce/MlaD" evidence="9">
    <location>
        <begin position="297"/>
        <end position="405"/>
    </location>
</feature>
<organism evidence="10 11">
    <name type="scientific">Pseudomonas saponiphila</name>
    <dbReference type="NCBI Taxonomy" id="556534"/>
    <lineage>
        <taxon>Bacteria</taxon>
        <taxon>Pseudomonadati</taxon>
        <taxon>Pseudomonadota</taxon>
        <taxon>Gammaproteobacteria</taxon>
        <taxon>Pseudomonadales</taxon>
        <taxon>Pseudomonadaceae</taxon>
        <taxon>Pseudomonas</taxon>
    </lineage>
</organism>
<dbReference type="AlphaFoldDB" id="A0A1H4KMN9"/>
<keyword evidence="5 8" id="KW-1133">Transmembrane helix</keyword>
<dbReference type="PANTHER" id="PTHR30462">
    <property type="entry name" value="INTERMEMBRANE TRANSPORT PROTEIN PQIB-RELATED"/>
    <property type="match status" value="1"/>
</dbReference>
<dbReference type="InterPro" id="IPR051800">
    <property type="entry name" value="PqiA-PqiB_transport"/>
</dbReference>
<keyword evidence="6 8" id="KW-0472">Membrane</keyword>
<evidence type="ECO:0000313" key="11">
    <source>
        <dbReference type="Proteomes" id="UP000198982"/>
    </source>
</evidence>
<dbReference type="Proteomes" id="UP000198982">
    <property type="component" value="Unassembled WGS sequence"/>
</dbReference>
<evidence type="ECO:0000256" key="3">
    <source>
        <dbReference type="ARBA" id="ARBA00022519"/>
    </source>
</evidence>
<comment type="subcellular location">
    <subcellularLocation>
        <location evidence="1">Cell inner membrane</location>
    </subcellularLocation>
</comment>
<keyword evidence="2" id="KW-1003">Cell membrane</keyword>
<evidence type="ECO:0000256" key="8">
    <source>
        <dbReference type="SAM" id="Phobius"/>
    </source>
</evidence>
<sequence length="563" mass="60924">MSEHPGSNAANSRPAPGAPALRTRRFNVSLVWLVPIVAALVGLSMVVHKSLSAGPEITISFQTAEGLEANKTQVKYKNVVIGKVTAIALSDDRKKVLAKVELDQSAEPFTADDSMFWVVRPRIGANGVSGVDTLLSGAFIGADAGRSEKRKDSFKGLETPPPITYGQKGKRFTLHTDDLGSLDIGSPVYYRRIEVGQVVSYQLANSGKGVDVKIFVNAPNDKYVTTDTRFWNASGVDVTLGANGLKVNTESVSSILAGGIAFVEPKYSPNAQPAEENAEYTLFGDQDTALAPPDGAPYYIRMRFDQALRGLSLNAPVEFLGVNIGKVVSMDLDYDEQRKYFPTLVGAVIYPDRLGKAHEKLLKQAGGEDDARSAKLIGAFVKNGLRAQPRSGNLLTGQLYISLDFVANAKPVAFDAAARPLEIPTVPGSMDKLQEQLQAVVDKISKLPIDSIAANLNGSLVEMQKTLKQVNGEVLPQMRDTLEQSKKTLASANESFSEDSPQRQKLSQAMEEVQRTARSVRVLSDFLGRHPEALIRGRLKDNQPDAYQSPSSSVRESVPEAQP</sequence>
<feature type="region of interest" description="Disordered" evidence="7">
    <location>
        <begin position="488"/>
        <end position="512"/>
    </location>
</feature>
<dbReference type="GO" id="GO:0005886">
    <property type="term" value="C:plasma membrane"/>
    <property type="evidence" value="ECO:0007669"/>
    <property type="project" value="UniProtKB-SubCell"/>
</dbReference>
<gene>
    <name evidence="10" type="ORF">SAMN05216178_1428</name>
</gene>
<feature type="domain" description="Mce/MlaD" evidence="9">
    <location>
        <begin position="169"/>
        <end position="229"/>
    </location>
</feature>
<feature type="transmembrane region" description="Helical" evidence="8">
    <location>
        <begin position="30"/>
        <end position="47"/>
    </location>
</feature>
<evidence type="ECO:0000256" key="2">
    <source>
        <dbReference type="ARBA" id="ARBA00022475"/>
    </source>
</evidence>
<feature type="domain" description="Mce/MlaD" evidence="9">
    <location>
        <begin position="54"/>
        <end position="142"/>
    </location>
</feature>
<dbReference type="InterPro" id="IPR003399">
    <property type="entry name" value="Mce/MlaD"/>
</dbReference>
<evidence type="ECO:0000259" key="9">
    <source>
        <dbReference type="Pfam" id="PF02470"/>
    </source>
</evidence>
<dbReference type="RefSeq" id="WP_092311510.1">
    <property type="nucleotide sequence ID" value="NZ_FNTJ01000001.1"/>
</dbReference>
<evidence type="ECO:0000313" key="10">
    <source>
        <dbReference type="EMBL" id="SEB59814.1"/>
    </source>
</evidence>
<evidence type="ECO:0000256" key="4">
    <source>
        <dbReference type="ARBA" id="ARBA00022692"/>
    </source>
</evidence>
<evidence type="ECO:0000256" key="1">
    <source>
        <dbReference type="ARBA" id="ARBA00004533"/>
    </source>
</evidence>
<keyword evidence="4 8" id="KW-0812">Transmembrane</keyword>
<feature type="compositionally biased region" description="Low complexity" evidence="7">
    <location>
        <begin position="549"/>
        <end position="563"/>
    </location>
</feature>
<evidence type="ECO:0000256" key="7">
    <source>
        <dbReference type="SAM" id="MobiDB-lite"/>
    </source>
</evidence>
<dbReference type="PANTHER" id="PTHR30462:SF0">
    <property type="entry name" value="INTERMEMBRANE TRANSPORT PROTEIN YEBT"/>
    <property type="match status" value="1"/>
</dbReference>
<keyword evidence="11" id="KW-1185">Reference proteome</keyword>
<reference evidence="11" key="1">
    <citation type="submission" date="2016-10" db="EMBL/GenBank/DDBJ databases">
        <authorList>
            <person name="Varghese N."/>
            <person name="Submissions S."/>
        </authorList>
    </citation>
    <scope>NUCLEOTIDE SEQUENCE [LARGE SCALE GENOMIC DNA]</scope>
    <source>
        <strain evidence="11">DSM 9751</strain>
    </source>
</reference>
<dbReference type="Pfam" id="PF02470">
    <property type="entry name" value="MlaD"/>
    <property type="match status" value="3"/>
</dbReference>
<accession>A0A1H4KMN9</accession>
<evidence type="ECO:0000256" key="6">
    <source>
        <dbReference type="ARBA" id="ARBA00023136"/>
    </source>
</evidence>
<dbReference type="EMBL" id="FNTJ01000001">
    <property type="protein sequence ID" value="SEB59814.1"/>
    <property type="molecule type" value="Genomic_DNA"/>
</dbReference>
<feature type="compositionally biased region" description="Basic and acidic residues" evidence="7">
    <location>
        <begin position="534"/>
        <end position="543"/>
    </location>
</feature>